<dbReference type="GO" id="GO:0016787">
    <property type="term" value="F:hydrolase activity"/>
    <property type="evidence" value="ECO:0007669"/>
    <property type="project" value="UniProtKB-KW"/>
</dbReference>
<keyword evidence="1" id="KW-0378">Hydrolase</keyword>
<dbReference type="RefSeq" id="WP_308983333.1">
    <property type="nucleotide sequence ID" value="NZ_JARXIC010000001.1"/>
</dbReference>
<dbReference type="PANTHER" id="PTHR36848:SF2">
    <property type="entry name" value="SECRETED PROTEIN"/>
    <property type="match status" value="1"/>
</dbReference>
<gene>
    <name evidence="1" type="ORF">QEH59_00200</name>
</gene>
<reference evidence="1 2" key="1">
    <citation type="submission" date="2023-04" db="EMBL/GenBank/DDBJ databases">
        <title>A novel bacteria isolated from coastal sediment.</title>
        <authorList>
            <person name="Liu X.-J."/>
            <person name="Du Z.-J."/>
        </authorList>
    </citation>
    <scope>NUCLEOTIDE SEQUENCE [LARGE SCALE GENOMIC DNA]</scope>
    <source>
        <strain evidence="1 2">SDUM461004</strain>
    </source>
</reference>
<dbReference type="Pfam" id="PF17132">
    <property type="entry name" value="Glyco_hydro_106"/>
    <property type="match status" value="2"/>
</dbReference>
<organism evidence="1 2">
    <name type="scientific">Thalassobacterium sedimentorum</name>
    <dbReference type="NCBI Taxonomy" id="3041258"/>
    <lineage>
        <taxon>Bacteria</taxon>
        <taxon>Pseudomonadati</taxon>
        <taxon>Verrucomicrobiota</taxon>
        <taxon>Opitutia</taxon>
        <taxon>Puniceicoccales</taxon>
        <taxon>Coraliomargaritaceae</taxon>
        <taxon>Thalassobacterium</taxon>
    </lineage>
</organism>
<keyword evidence="2" id="KW-1185">Reference proteome</keyword>
<accession>A0ABU1ADV6</accession>
<name>A0ABU1ADV6_9BACT</name>
<dbReference type="Gene3D" id="2.60.120.260">
    <property type="entry name" value="Galactose-binding domain-like"/>
    <property type="match status" value="1"/>
</dbReference>
<protein>
    <submittedName>
        <fullName evidence="1">Glycosyl hydrolase</fullName>
    </submittedName>
</protein>
<evidence type="ECO:0000313" key="2">
    <source>
        <dbReference type="Proteomes" id="UP001243717"/>
    </source>
</evidence>
<evidence type="ECO:0000313" key="1">
    <source>
        <dbReference type="EMBL" id="MDQ8192823.1"/>
    </source>
</evidence>
<dbReference type="InterPro" id="IPR053161">
    <property type="entry name" value="Ulvan_degrading_GH"/>
</dbReference>
<sequence>MNSLSPLLETNTDAKIMMRWWWFGPSITPDEIDRELGIMQAAGIGGVEIAFLYPVTTPTEESQFPTYEFLSPKFLEILQHAAQSAKKLGLIFDITLGSGWPYGGAHISQKHCAKKLVIQDLQIDAGVSEYTLPDLDEDTEIVAATLKGALVKSEGGRLFFEQALEETSPLRLLLSKPTNQAVKRAALGAAGPALDHYSKDALDAHLSTVAKPMLDVASQNIRAAFCDSLEVYNANWTSNFLEEFKSLRGYDLAEHLPQLMAAMQSDQDGAWHLECQLEDADTVHDLLHDYAQTLQELLEQKFLKPLQAFCVQHDVACRVQVYGVPPTSLSSYQYVDIPEGETTLGSSEICLPADWTELTPIRFAASAGKHYDKKIITGETWTRLHSPPYAATLLDMKAEADQFLLQGINQIIGHGWCQKPADGDPSQWLFYAAANFNEANPWHPALPELTQYLQRICSIMRRGEAIADVAIYLPDHDRMSNRTFSESKANLHHVNSLREHIGTELPKSLLAMGYNFDLIDDQILQETSRGKGLKNKIIILPSIIRIPLKTLEALQQYVEAGVWLVALNGIPTRAPGYLQQAVDSTAVAQLSHELFSSGKYHNAIACQSFNPAEFTSKVKPDVELQQQTPQIGYVHRKHAAADLYFFSNTSNQPITFSPKFRASCDTNHQVNAMSGKVIKNNADQIELQAFESIIVVRLADNKAIEAPQVLATTEALSHEMVLDQAWTLSFPVSGHSRALKKLQPWTDFSEYQSFSGEAVYSHSFNIKEAPKPEATVLLSFDDSIAQTPHRTQPDRRNTGFSVYLDSPIMDAAIVFINGKKVGTLFAPPYKVDITQAIVAGQNQLEIKVYNRLVNQLSHQVLYDFSAVHAQYGQRFDGIQDVESYRTESSGLKGTVKIQTYTGAL</sequence>
<proteinExistence type="predicted"/>
<dbReference type="InterPro" id="IPR008979">
    <property type="entry name" value="Galactose-bd-like_sf"/>
</dbReference>
<comment type="caution">
    <text evidence="1">The sequence shown here is derived from an EMBL/GenBank/DDBJ whole genome shotgun (WGS) entry which is preliminary data.</text>
</comment>
<dbReference type="EMBL" id="JARXIC010000001">
    <property type="protein sequence ID" value="MDQ8192823.1"/>
    <property type="molecule type" value="Genomic_DNA"/>
</dbReference>
<dbReference type="PANTHER" id="PTHR36848">
    <property type="entry name" value="DNA-BINDING PROTEIN (PUTATIVE SECRETED PROTEIN)-RELATED"/>
    <property type="match status" value="1"/>
</dbReference>
<dbReference type="Proteomes" id="UP001243717">
    <property type="component" value="Unassembled WGS sequence"/>
</dbReference>
<dbReference type="SUPFAM" id="SSF49785">
    <property type="entry name" value="Galactose-binding domain-like"/>
    <property type="match status" value="1"/>
</dbReference>